<dbReference type="InterPro" id="IPR048489">
    <property type="entry name" value="DksA_N"/>
</dbReference>
<dbReference type="InterPro" id="IPR000962">
    <property type="entry name" value="Znf_DskA_TraR"/>
</dbReference>
<feature type="compositionally biased region" description="Low complexity" evidence="7">
    <location>
        <begin position="82"/>
        <end position="99"/>
    </location>
</feature>
<protein>
    <recommendedName>
        <fullName evidence="5">RNA polymerase-binding transcription factor DksA</fullName>
    </recommendedName>
</protein>
<keyword evidence="11" id="KW-1185">Reference proteome</keyword>
<dbReference type="GO" id="GO:0008270">
    <property type="term" value="F:zinc ion binding"/>
    <property type="evidence" value="ECO:0007669"/>
    <property type="project" value="UniProtKB-UniRule"/>
</dbReference>
<feature type="region of interest" description="Disordered" evidence="7">
    <location>
        <begin position="1"/>
        <end position="108"/>
    </location>
</feature>
<dbReference type="PROSITE" id="PS01102">
    <property type="entry name" value="ZF_DKSA_1"/>
    <property type="match status" value="1"/>
</dbReference>
<sequence length="253" mass="27527">MSKATGTKTAKPKTVAKKPVAKAGPPSKNDKILASAGKAAQAKKPDTSKAKAAKTAAKVTQTKVPTGITAPPVSKPAPPKPSQASAPARTLAAAKPAAAKKSEGTSTKMAARVKIADIVLPPGYKPSENEPFMNDMHKAYFRKRLLEWKDEILRQTRETLAILHEDSTQHADLADRATSETDRATELRTRDRQRKLISKIEAALGRIEDGSYGYCEDTGEPIGLKRLDARPIATLSVEAQERHERREKVYREE</sequence>
<proteinExistence type="inferred from homology"/>
<dbReference type="GO" id="GO:0010468">
    <property type="term" value="P:regulation of gene expression"/>
    <property type="evidence" value="ECO:0007669"/>
    <property type="project" value="UniProtKB-UniRule"/>
</dbReference>
<evidence type="ECO:0000256" key="7">
    <source>
        <dbReference type="SAM" id="MobiDB-lite"/>
    </source>
</evidence>
<evidence type="ECO:0000256" key="3">
    <source>
        <dbReference type="ARBA" id="ARBA00022771"/>
    </source>
</evidence>
<comment type="function">
    <text evidence="5">Transcription factor that acts by binding directly to the RNA polymerase (RNAP). Required for negative regulation of rRNA expression and positive regulation of several amino acid biosynthesis promoters.</text>
</comment>
<keyword evidence="2 5" id="KW-0479">Metal-binding</keyword>
<feature type="compositionally biased region" description="Low complexity" evidence="7">
    <location>
        <begin position="53"/>
        <end position="72"/>
    </location>
</feature>
<evidence type="ECO:0000256" key="2">
    <source>
        <dbReference type="ARBA" id="ARBA00022723"/>
    </source>
</evidence>
<dbReference type="SUPFAM" id="SSF57716">
    <property type="entry name" value="Glucocorticoid receptor-like (DNA-binding domain)"/>
    <property type="match status" value="1"/>
</dbReference>
<dbReference type="Pfam" id="PF21157">
    <property type="entry name" value="DksA_N"/>
    <property type="match status" value="1"/>
</dbReference>
<dbReference type="InterPro" id="IPR037187">
    <property type="entry name" value="DnaK_N"/>
</dbReference>
<evidence type="ECO:0000259" key="9">
    <source>
        <dbReference type="Pfam" id="PF21157"/>
    </source>
</evidence>
<feature type="domain" description="DnaK suppressor protein DksA N-terminal" evidence="9">
    <location>
        <begin position="138"/>
        <end position="207"/>
    </location>
</feature>
<dbReference type="EMBL" id="FPCH01000001">
    <property type="protein sequence ID" value="SFV29074.1"/>
    <property type="molecule type" value="Genomic_DNA"/>
</dbReference>
<dbReference type="SUPFAM" id="SSF109635">
    <property type="entry name" value="DnaK suppressor protein DksA, alpha-hairpin domain"/>
    <property type="match status" value="1"/>
</dbReference>
<accession>A0A1I7N342</accession>
<dbReference type="STRING" id="51670.SAMN04488557_1163"/>
<comment type="similarity">
    <text evidence="5">Belongs to the DksA family.</text>
</comment>
<dbReference type="PANTHER" id="PTHR33823:SF2">
    <property type="entry name" value="RNA POLYMERASE-BINDING TRANSCRIPTION FACTOR DKSA"/>
    <property type="match status" value="1"/>
</dbReference>
<dbReference type="InterPro" id="IPR012784">
    <property type="entry name" value="DksA_RNA_pol-bd"/>
</dbReference>
<dbReference type="InterPro" id="IPR020458">
    <property type="entry name" value="Znf_DskA_TraR_CS"/>
</dbReference>
<dbReference type="NCBIfam" id="TIGR02420">
    <property type="entry name" value="dksA"/>
    <property type="match status" value="1"/>
</dbReference>
<keyword evidence="3 5" id="KW-0863">Zinc-finger</keyword>
<gene>
    <name evidence="5" type="primary">dksA</name>
    <name evidence="10" type="ORF">SAMN04488557_1163</name>
</gene>
<feature type="zinc finger region" description="dksA C4-type" evidence="6">
    <location>
        <begin position="215"/>
        <end position="239"/>
    </location>
</feature>
<evidence type="ECO:0000256" key="4">
    <source>
        <dbReference type="ARBA" id="ARBA00022833"/>
    </source>
</evidence>
<dbReference type="Gene3D" id="1.20.120.910">
    <property type="entry name" value="DksA, coiled-coil domain"/>
    <property type="match status" value="1"/>
</dbReference>
<feature type="domain" description="Zinc finger DksA/TraR C4-type" evidence="8">
    <location>
        <begin position="210"/>
        <end position="245"/>
    </location>
</feature>
<evidence type="ECO:0000256" key="5">
    <source>
        <dbReference type="HAMAP-Rule" id="MF_00926"/>
    </source>
</evidence>
<feature type="compositionally biased region" description="Basic residues" evidence="7">
    <location>
        <begin position="10"/>
        <end position="20"/>
    </location>
</feature>
<dbReference type="PROSITE" id="PS51128">
    <property type="entry name" value="ZF_DKSA_2"/>
    <property type="match status" value="1"/>
</dbReference>
<name>A0A1I7N342_9HYPH</name>
<evidence type="ECO:0000313" key="10">
    <source>
        <dbReference type="EMBL" id="SFV29074.1"/>
    </source>
</evidence>
<evidence type="ECO:0000313" key="11">
    <source>
        <dbReference type="Proteomes" id="UP000199423"/>
    </source>
</evidence>
<dbReference type="Pfam" id="PF01258">
    <property type="entry name" value="zf-dskA_traR"/>
    <property type="match status" value="1"/>
</dbReference>
<reference evidence="11" key="1">
    <citation type="submission" date="2016-10" db="EMBL/GenBank/DDBJ databases">
        <authorList>
            <person name="Varghese N."/>
            <person name="Submissions S."/>
        </authorList>
    </citation>
    <scope>NUCLEOTIDE SEQUENCE [LARGE SCALE GENOMIC DNA]</scope>
    <source>
        <strain evidence="11">DSM 1565</strain>
    </source>
</reference>
<dbReference type="HAMAP" id="MF_00926">
    <property type="entry name" value="DksA"/>
    <property type="match status" value="1"/>
</dbReference>
<dbReference type="AlphaFoldDB" id="A0A1I7N342"/>
<evidence type="ECO:0000256" key="1">
    <source>
        <dbReference type="ARBA" id="ARBA00022490"/>
    </source>
</evidence>
<dbReference type="OrthoDB" id="9803742at2"/>
<keyword evidence="4 5" id="KW-0862">Zinc</keyword>
<evidence type="ECO:0000259" key="8">
    <source>
        <dbReference type="Pfam" id="PF01258"/>
    </source>
</evidence>
<organism evidence="10 11">
    <name type="scientific">Hyphomicrobium facile</name>
    <dbReference type="NCBI Taxonomy" id="51670"/>
    <lineage>
        <taxon>Bacteria</taxon>
        <taxon>Pseudomonadati</taxon>
        <taxon>Pseudomonadota</taxon>
        <taxon>Alphaproteobacteria</taxon>
        <taxon>Hyphomicrobiales</taxon>
        <taxon>Hyphomicrobiaceae</taxon>
        <taxon>Hyphomicrobium</taxon>
    </lineage>
</organism>
<evidence type="ECO:0000256" key="6">
    <source>
        <dbReference type="PROSITE-ProRule" id="PRU00510"/>
    </source>
</evidence>
<keyword evidence="1 5" id="KW-0963">Cytoplasm</keyword>
<dbReference type="Proteomes" id="UP000199423">
    <property type="component" value="Unassembled WGS sequence"/>
</dbReference>
<dbReference type="GO" id="GO:0005737">
    <property type="term" value="C:cytoplasm"/>
    <property type="evidence" value="ECO:0007669"/>
    <property type="project" value="UniProtKB-SubCell"/>
</dbReference>
<comment type="caution">
    <text evidence="5">Lacks conserved residue(s) required for the propagation of feature annotation.</text>
</comment>
<dbReference type="PANTHER" id="PTHR33823">
    <property type="entry name" value="RNA POLYMERASE-BINDING TRANSCRIPTION FACTOR DKSA-RELATED"/>
    <property type="match status" value="1"/>
</dbReference>
<comment type="subunit">
    <text evidence="5">Interacts directly with the RNA polymerase.</text>
</comment>
<comment type="subcellular location">
    <subcellularLocation>
        <location evidence="5">Cytoplasm</location>
    </subcellularLocation>
</comment>